<comment type="subcellular location">
    <subcellularLocation>
        <location evidence="1">Nucleus</location>
        <location evidence="1">Nucleolus</location>
    </subcellularLocation>
</comment>
<gene>
    <name evidence="7" type="ORF">AB6A40_010848</name>
</gene>
<feature type="region of interest" description="Disordered" evidence="6">
    <location>
        <begin position="31"/>
        <end position="75"/>
    </location>
</feature>
<dbReference type="Gene3D" id="2.130.10.10">
    <property type="entry name" value="YVTN repeat-like/Quinoprotein amine dehydrogenase"/>
    <property type="match status" value="1"/>
</dbReference>
<protein>
    <submittedName>
        <fullName evidence="7">Uncharacterized protein</fullName>
    </submittedName>
</protein>
<name>A0ABD6F2C5_9BILA</name>
<keyword evidence="5" id="KW-0539">Nucleus</keyword>
<keyword evidence="3" id="KW-0853">WD repeat</keyword>
<dbReference type="GO" id="GO:0005730">
    <property type="term" value="C:nucleolus"/>
    <property type="evidence" value="ECO:0007669"/>
    <property type="project" value="UniProtKB-SubCell"/>
</dbReference>
<dbReference type="InterPro" id="IPR045161">
    <property type="entry name" value="Utp18"/>
</dbReference>
<comment type="caution">
    <text evidence="7">The sequence shown here is derived from an EMBL/GenBank/DDBJ whole genome shotgun (WGS) entry which is preliminary data.</text>
</comment>
<evidence type="ECO:0000256" key="3">
    <source>
        <dbReference type="ARBA" id="ARBA00022574"/>
    </source>
</evidence>
<sequence length="328" mass="36787">MTEVREMRKRTSVDADSEECALARKIFGRSIVSTVDDSNDEDDAQTDDEHNNVPSSAEDEESTSQPKPVWHDEDDDAEELVEVSFRRNHTNLRRTTDKTGTVLSSKEYQKRLRDAFSRSQGKSRTRLGWARLKKKKSVEAEDELTSGDESEQEEVNNALKQMTAFTGRCVVKNEFLPKGVINFTKLGDITRGHRFGKKPVAAIQFHPTRPVLMTACESGIISLFEVGLPDNEECFLQDISFKEFPITTAFFTADGLRVLAGSKKREYLFSYDMMEGGITQIRLPKTVTKCNTGHFALSPDGSYLALIIRNEVHILSATVSVILPVVLG</sequence>
<keyword evidence="2" id="KW-0698">rRNA processing</keyword>
<evidence type="ECO:0000256" key="5">
    <source>
        <dbReference type="ARBA" id="ARBA00023242"/>
    </source>
</evidence>
<proteinExistence type="predicted"/>
<dbReference type="PANTHER" id="PTHR18359:SF0">
    <property type="entry name" value="U3 SMALL NUCLEOLAR RNA-ASSOCIATED PROTEIN 18 HOMOLOG"/>
    <property type="match status" value="1"/>
</dbReference>
<dbReference type="PANTHER" id="PTHR18359">
    <property type="entry name" value="WD-REPEAT PROTEIN-RELATED"/>
    <property type="match status" value="1"/>
</dbReference>
<dbReference type="Proteomes" id="UP001608902">
    <property type="component" value="Unassembled WGS sequence"/>
</dbReference>
<dbReference type="InterPro" id="IPR036322">
    <property type="entry name" value="WD40_repeat_dom_sf"/>
</dbReference>
<reference evidence="7 8" key="1">
    <citation type="submission" date="2024-08" db="EMBL/GenBank/DDBJ databases">
        <title>Gnathostoma spinigerum genome.</title>
        <authorList>
            <person name="Gonzalez-Bertolin B."/>
            <person name="Monzon S."/>
            <person name="Zaballos A."/>
            <person name="Jimenez P."/>
            <person name="Dekumyoy P."/>
            <person name="Varona S."/>
            <person name="Cuesta I."/>
            <person name="Sumanam S."/>
            <person name="Adisakwattana P."/>
            <person name="Gasser R.B."/>
            <person name="Hernandez-Gonzalez A."/>
            <person name="Young N.D."/>
            <person name="Perteguer M.J."/>
        </authorList>
    </citation>
    <scope>NUCLEOTIDE SEQUENCE [LARGE SCALE GENOMIC DNA]</scope>
    <source>
        <strain evidence="7">AL3</strain>
        <tissue evidence="7">Liver</tissue>
    </source>
</reference>
<evidence type="ECO:0000256" key="1">
    <source>
        <dbReference type="ARBA" id="ARBA00004604"/>
    </source>
</evidence>
<evidence type="ECO:0000256" key="2">
    <source>
        <dbReference type="ARBA" id="ARBA00022552"/>
    </source>
</evidence>
<dbReference type="InterPro" id="IPR015943">
    <property type="entry name" value="WD40/YVTN_repeat-like_dom_sf"/>
</dbReference>
<evidence type="ECO:0000256" key="4">
    <source>
        <dbReference type="ARBA" id="ARBA00022737"/>
    </source>
</evidence>
<evidence type="ECO:0000313" key="7">
    <source>
        <dbReference type="EMBL" id="MFH4984139.1"/>
    </source>
</evidence>
<evidence type="ECO:0000256" key="6">
    <source>
        <dbReference type="SAM" id="MobiDB-lite"/>
    </source>
</evidence>
<keyword evidence="4" id="KW-0677">Repeat</keyword>
<dbReference type="AlphaFoldDB" id="A0ABD6F2C5"/>
<accession>A0ABD6F2C5</accession>
<dbReference type="SUPFAM" id="SSF50978">
    <property type="entry name" value="WD40 repeat-like"/>
    <property type="match status" value="1"/>
</dbReference>
<feature type="compositionally biased region" description="Acidic residues" evidence="6">
    <location>
        <begin position="37"/>
        <end position="46"/>
    </location>
</feature>
<evidence type="ECO:0000313" key="8">
    <source>
        <dbReference type="Proteomes" id="UP001608902"/>
    </source>
</evidence>
<dbReference type="GO" id="GO:0006364">
    <property type="term" value="P:rRNA processing"/>
    <property type="evidence" value="ECO:0007669"/>
    <property type="project" value="UniProtKB-KW"/>
</dbReference>
<organism evidence="7 8">
    <name type="scientific">Gnathostoma spinigerum</name>
    <dbReference type="NCBI Taxonomy" id="75299"/>
    <lineage>
        <taxon>Eukaryota</taxon>
        <taxon>Metazoa</taxon>
        <taxon>Ecdysozoa</taxon>
        <taxon>Nematoda</taxon>
        <taxon>Chromadorea</taxon>
        <taxon>Rhabditida</taxon>
        <taxon>Spirurina</taxon>
        <taxon>Gnathostomatomorpha</taxon>
        <taxon>Gnathostomatoidea</taxon>
        <taxon>Gnathostomatidae</taxon>
        <taxon>Gnathostoma</taxon>
    </lineage>
</organism>
<keyword evidence="8" id="KW-1185">Reference proteome</keyword>
<dbReference type="EMBL" id="JBGFUD010015473">
    <property type="protein sequence ID" value="MFH4984139.1"/>
    <property type="molecule type" value="Genomic_DNA"/>
</dbReference>